<dbReference type="PANTHER" id="PTHR45708">
    <property type="entry name" value="ENDOCHITINASE"/>
    <property type="match status" value="1"/>
</dbReference>
<dbReference type="InterPro" id="IPR005089">
    <property type="entry name" value="CBM19"/>
</dbReference>
<evidence type="ECO:0000256" key="9">
    <source>
        <dbReference type="RuleBase" id="RU004453"/>
    </source>
</evidence>
<dbReference type="GO" id="GO:0000272">
    <property type="term" value="P:polysaccharide catabolic process"/>
    <property type="evidence" value="ECO:0007669"/>
    <property type="project" value="UniProtKB-KW"/>
</dbReference>
<dbReference type="InterPro" id="IPR045321">
    <property type="entry name" value="Cts1-like"/>
</dbReference>
<dbReference type="GO" id="GO:0005576">
    <property type="term" value="C:extracellular region"/>
    <property type="evidence" value="ECO:0007669"/>
    <property type="project" value="TreeGrafter"/>
</dbReference>
<reference evidence="11 12" key="1">
    <citation type="submission" date="2014-09" db="EMBL/GenBank/DDBJ databases">
        <authorList>
            <person name="Ellenberger Sabrina"/>
        </authorList>
    </citation>
    <scope>NUCLEOTIDE SEQUENCE [LARGE SCALE GENOMIC DNA]</scope>
    <source>
        <strain evidence="11 12">CBS 412.66</strain>
    </source>
</reference>
<keyword evidence="5" id="KW-0119">Carbohydrate metabolism</keyword>
<keyword evidence="3 8" id="KW-0378">Hydrolase</keyword>
<comment type="catalytic activity">
    <reaction evidence="1">
        <text>Random endo-hydrolysis of N-acetyl-beta-D-glucosaminide (1-&gt;4)-beta-linkages in chitin and chitodextrins.</text>
        <dbReference type="EC" id="3.2.1.14"/>
    </reaction>
</comment>
<dbReference type="STRING" id="35722.A0A0B7N1K3"/>
<evidence type="ECO:0000256" key="5">
    <source>
        <dbReference type="ARBA" id="ARBA00023277"/>
    </source>
</evidence>
<dbReference type="AlphaFoldDB" id="A0A0B7N1K3"/>
<dbReference type="InterPro" id="IPR017853">
    <property type="entry name" value="GH"/>
</dbReference>
<dbReference type="Pfam" id="PF00704">
    <property type="entry name" value="Glyco_hydro_18"/>
    <property type="match status" value="1"/>
</dbReference>
<feature type="domain" description="GH18" evidence="10">
    <location>
        <begin position="28"/>
        <end position="313"/>
    </location>
</feature>
<dbReference type="EMBL" id="LN726018">
    <property type="protein sequence ID" value="CEP11312.1"/>
    <property type="molecule type" value="Genomic_DNA"/>
</dbReference>
<dbReference type="CDD" id="cd02877">
    <property type="entry name" value="GH18_hevamine_XipI_class_III"/>
    <property type="match status" value="1"/>
</dbReference>
<evidence type="ECO:0000313" key="11">
    <source>
        <dbReference type="EMBL" id="CEP11312.1"/>
    </source>
</evidence>
<evidence type="ECO:0000256" key="4">
    <source>
        <dbReference type="ARBA" id="ARBA00023024"/>
    </source>
</evidence>
<comment type="similarity">
    <text evidence="9">Belongs to the glycosyl hydrolase 18 family.</text>
</comment>
<keyword evidence="7" id="KW-0624">Polysaccharide degradation</keyword>
<keyword evidence="12" id="KW-1185">Reference proteome</keyword>
<dbReference type="PROSITE" id="PS51910">
    <property type="entry name" value="GH18_2"/>
    <property type="match status" value="1"/>
</dbReference>
<sequence>MFLRSVGITAAVLLSSYGTHAAFSSSTPNVMYYWGQNSAGGGSTQSTLASYCNSGIADALIMSFLYVFNVGGLPSINFSNACQTTFSGTNLLTCSAIGKDIETCQSKGVKIILSLGGASGSYGFSSDEQGQTFAQTIWDMFGGGSSTYRPFGDSVIDGIDLDIEGGPSTGYIAFVKALRSKFSSNFLIGAAPQCPFPDAILGTVLDGVDLDFVNVQFYNNYCSAVGNSFNYETWANWAQNTSPNKDVKVYFTVPGSSTAAGSGYTPMSTIQAIVPQLRSQYPGTFGGVSVWDASQAWNNDQFASQLYSLVKGSGGSGSTNVTNTKATASSTTTAMATATSQSATGISFSSYTTNTSTATSSIATATSTSVSGTCGVAGQACSAEGRYVCTTGTSYAVCVYGKWSVSSCPSSTQCIPTTDGASIYCGYSFGSNTCSAVSARDVLHATLNKGGAYPKPYKVSQVEAQFIVESASTDEFKAVINAHRTNVKPFTKSVTIEFKSPSNVKFTNTEAGTIRQVGTSVRIQANNYKFNQSMAIVVAVKGTVSKGVFVAPNPSSLRIK</sequence>
<accession>A0A0B7N1K3</accession>
<evidence type="ECO:0000256" key="8">
    <source>
        <dbReference type="RuleBase" id="RU000489"/>
    </source>
</evidence>
<dbReference type="InterPro" id="IPR001223">
    <property type="entry name" value="Glyco_hydro18_cat"/>
</dbReference>
<dbReference type="Pfam" id="PF03427">
    <property type="entry name" value="CBM_19"/>
    <property type="match status" value="1"/>
</dbReference>
<dbReference type="GO" id="GO:0008843">
    <property type="term" value="F:endochitinase activity"/>
    <property type="evidence" value="ECO:0007669"/>
    <property type="project" value="UniProtKB-EC"/>
</dbReference>
<organism evidence="11 12">
    <name type="scientific">Parasitella parasitica</name>
    <dbReference type="NCBI Taxonomy" id="35722"/>
    <lineage>
        <taxon>Eukaryota</taxon>
        <taxon>Fungi</taxon>
        <taxon>Fungi incertae sedis</taxon>
        <taxon>Mucoromycota</taxon>
        <taxon>Mucoromycotina</taxon>
        <taxon>Mucoromycetes</taxon>
        <taxon>Mucorales</taxon>
        <taxon>Mucorineae</taxon>
        <taxon>Mucoraceae</taxon>
        <taxon>Parasitella</taxon>
    </lineage>
</organism>
<dbReference type="Proteomes" id="UP000054107">
    <property type="component" value="Unassembled WGS sequence"/>
</dbReference>
<protein>
    <recommendedName>
        <fullName evidence="2">chitinase</fullName>
        <ecNumber evidence="2">3.2.1.14</ecNumber>
    </recommendedName>
</protein>
<dbReference type="EC" id="3.2.1.14" evidence="2"/>
<evidence type="ECO:0000256" key="1">
    <source>
        <dbReference type="ARBA" id="ARBA00000822"/>
    </source>
</evidence>
<dbReference type="GO" id="GO:0008061">
    <property type="term" value="F:chitin binding"/>
    <property type="evidence" value="ECO:0007669"/>
    <property type="project" value="InterPro"/>
</dbReference>
<evidence type="ECO:0000313" key="12">
    <source>
        <dbReference type="Proteomes" id="UP000054107"/>
    </source>
</evidence>
<dbReference type="Gene3D" id="3.20.20.80">
    <property type="entry name" value="Glycosidases"/>
    <property type="match status" value="1"/>
</dbReference>
<evidence type="ECO:0000256" key="3">
    <source>
        <dbReference type="ARBA" id="ARBA00022801"/>
    </source>
</evidence>
<dbReference type="GO" id="GO:0006032">
    <property type="term" value="P:chitin catabolic process"/>
    <property type="evidence" value="ECO:0007669"/>
    <property type="project" value="UniProtKB-KW"/>
</dbReference>
<proteinExistence type="inferred from homology"/>
<dbReference type="OrthoDB" id="6020543at2759"/>
<dbReference type="InterPro" id="IPR050542">
    <property type="entry name" value="Glycosyl_Hydrlase18_Chitinase"/>
</dbReference>
<keyword evidence="6 8" id="KW-0326">Glycosidase</keyword>
<evidence type="ECO:0000256" key="2">
    <source>
        <dbReference type="ARBA" id="ARBA00012729"/>
    </source>
</evidence>
<dbReference type="PROSITE" id="PS01095">
    <property type="entry name" value="GH18_1"/>
    <property type="match status" value="1"/>
</dbReference>
<gene>
    <name evidence="11" type="primary">PARPA_05137.1 scaffold 16505</name>
</gene>
<dbReference type="PANTHER" id="PTHR45708:SF49">
    <property type="entry name" value="ENDOCHITINASE"/>
    <property type="match status" value="1"/>
</dbReference>
<keyword evidence="4" id="KW-0146">Chitin degradation</keyword>
<evidence type="ECO:0000259" key="10">
    <source>
        <dbReference type="PROSITE" id="PS51910"/>
    </source>
</evidence>
<name>A0A0B7N1K3_9FUNG</name>
<evidence type="ECO:0000256" key="7">
    <source>
        <dbReference type="ARBA" id="ARBA00023326"/>
    </source>
</evidence>
<dbReference type="SUPFAM" id="SSF51445">
    <property type="entry name" value="(Trans)glycosidases"/>
    <property type="match status" value="1"/>
</dbReference>
<dbReference type="InterPro" id="IPR001579">
    <property type="entry name" value="Glyco_hydro_18_chit_AS"/>
</dbReference>
<evidence type="ECO:0000256" key="6">
    <source>
        <dbReference type="ARBA" id="ARBA00023295"/>
    </source>
</evidence>